<dbReference type="Proteomes" id="UP001159363">
    <property type="component" value="Chromosome 2"/>
</dbReference>
<protein>
    <submittedName>
        <fullName evidence="2">Uncharacterized protein</fullName>
    </submittedName>
</protein>
<feature type="compositionally biased region" description="Basic and acidic residues" evidence="1">
    <location>
        <begin position="108"/>
        <end position="118"/>
    </location>
</feature>
<dbReference type="EMBL" id="JARBHB010000002">
    <property type="protein sequence ID" value="KAJ8894267.1"/>
    <property type="molecule type" value="Genomic_DNA"/>
</dbReference>
<comment type="caution">
    <text evidence="2">The sequence shown here is derived from an EMBL/GenBank/DDBJ whole genome shotgun (WGS) entry which is preliminary data.</text>
</comment>
<feature type="compositionally biased region" description="Polar residues" evidence="1">
    <location>
        <begin position="145"/>
        <end position="156"/>
    </location>
</feature>
<name>A0ABQ9IC53_9NEOP</name>
<feature type="region of interest" description="Disordered" evidence="1">
    <location>
        <begin position="98"/>
        <end position="156"/>
    </location>
</feature>
<keyword evidence="3" id="KW-1185">Reference proteome</keyword>
<reference evidence="2 3" key="1">
    <citation type="submission" date="2023-02" db="EMBL/GenBank/DDBJ databases">
        <title>LHISI_Scaffold_Assembly.</title>
        <authorList>
            <person name="Stuart O.P."/>
            <person name="Cleave R."/>
            <person name="Magrath M.J.L."/>
            <person name="Mikheyev A.S."/>
        </authorList>
    </citation>
    <scope>NUCLEOTIDE SEQUENCE [LARGE SCALE GENOMIC DNA]</scope>
    <source>
        <strain evidence="2">Daus_M_001</strain>
        <tissue evidence="2">Leg muscle</tissue>
    </source>
</reference>
<evidence type="ECO:0000313" key="3">
    <source>
        <dbReference type="Proteomes" id="UP001159363"/>
    </source>
</evidence>
<evidence type="ECO:0000256" key="1">
    <source>
        <dbReference type="SAM" id="MobiDB-lite"/>
    </source>
</evidence>
<proteinExistence type="predicted"/>
<accession>A0ABQ9IC53</accession>
<evidence type="ECO:0000313" key="2">
    <source>
        <dbReference type="EMBL" id="KAJ8894267.1"/>
    </source>
</evidence>
<gene>
    <name evidence="2" type="ORF">PR048_006880</name>
</gene>
<sequence>MQDRATLSNRCAKTTKLRTNTAGVKSADCEHCCSEESLVGGTIELDAAEEKERFSRKCAEQRHRLARLPRVKFRERRPGNQTQFAEAEALVVWPLNHRDPSNVQQKPLSRDQSLRVKGGEYGSAPECKGRGGNGRSPRKTRRPVASSSTIHTQTGFNSRPGYSRIFVCGNRAERCRWSACSSGISHFLLPFIPTLLHTHLASPSLASKTSLLTTAIHQEIRTKNLPHPRAAVHQPTAPRKFGEIYLRPTSDGGRSVNSAAGRAFTSDLRPTLRRFGHFARRRWSRLQSRPQYSHVRRRTRRTTSPLLPRQEDTLPMVIQLQTTRYSFEDKLLFAIAYASVTKNRLLQCVVARLLASKSTRTGFDSRIFACGNRAGPVLLIGEFFFFRGSPVSPRPFNPEPSIYLYSRLLRLATLVYGTCLTLRSNRRLEKYDELGRSVQQASWDAHFGRRHIVNDAFRHTALASNRCGIMQHGLIPWLAGVWQRNSRLRQLAVLNTARFVSSQCDPLTRRYMRHWVKGGIRLCSNHLSSPSNGWRSVTLELSIATFLSSLIRARSRPSRSGFNTRPGHFGFSHVGRCRCSARFLGDLPLSFRRRSVPITLIGSQNLDIKSRPNLFTLTSRLDSREYIWYQLGSLSISLSNHQ</sequence>
<organism evidence="2 3">
    <name type="scientific">Dryococelus australis</name>
    <dbReference type="NCBI Taxonomy" id="614101"/>
    <lineage>
        <taxon>Eukaryota</taxon>
        <taxon>Metazoa</taxon>
        <taxon>Ecdysozoa</taxon>
        <taxon>Arthropoda</taxon>
        <taxon>Hexapoda</taxon>
        <taxon>Insecta</taxon>
        <taxon>Pterygota</taxon>
        <taxon>Neoptera</taxon>
        <taxon>Polyneoptera</taxon>
        <taxon>Phasmatodea</taxon>
        <taxon>Verophasmatodea</taxon>
        <taxon>Anareolatae</taxon>
        <taxon>Phasmatidae</taxon>
        <taxon>Eurycanthinae</taxon>
        <taxon>Dryococelus</taxon>
    </lineage>
</organism>